<accession>M7ZTC3</accession>
<feature type="domain" description="Disease resistance R13L4/SHOC-2-like LRR" evidence="2">
    <location>
        <begin position="387"/>
        <end position="733"/>
    </location>
</feature>
<reference evidence="3" key="1">
    <citation type="journal article" date="2013" name="Nature">
        <title>Draft genome of the wheat A-genome progenitor Triticum urartu.</title>
        <authorList>
            <person name="Ling H.Q."/>
            <person name="Zhao S."/>
            <person name="Liu D."/>
            <person name="Wang J."/>
            <person name="Sun H."/>
            <person name="Zhang C."/>
            <person name="Fan H."/>
            <person name="Li D."/>
            <person name="Dong L."/>
            <person name="Tao Y."/>
            <person name="Gao C."/>
            <person name="Wu H."/>
            <person name="Li Y."/>
            <person name="Cui Y."/>
            <person name="Guo X."/>
            <person name="Zheng S."/>
            <person name="Wang B."/>
            <person name="Yu K."/>
            <person name="Liang Q."/>
            <person name="Yang W."/>
            <person name="Lou X."/>
            <person name="Chen J."/>
            <person name="Feng M."/>
            <person name="Jian J."/>
            <person name="Zhang X."/>
            <person name="Luo G."/>
            <person name="Jiang Y."/>
            <person name="Liu J."/>
            <person name="Wang Z."/>
            <person name="Sha Y."/>
            <person name="Zhang B."/>
            <person name="Wu H."/>
            <person name="Tang D."/>
            <person name="Shen Q."/>
            <person name="Xue P."/>
            <person name="Zou S."/>
            <person name="Wang X."/>
            <person name="Liu X."/>
            <person name="Wang F."/>
            <person name="Yang Y."/>
            <person name="An X."/>
            <person name="Dong Z."/>
            <person name="Zhang K."/>
            <person name="Zhang X."/>
            <person name="Luo M.C."/>
            <person name="Dvorak J."/>
            <person name="Tong Y."/>
            <person name="Wang J."/>
            <person name="Yang H."/>
            <person name="Li Z."/>
            <person name="Wang D."/>
            <person name="Zhang A."/>
            <person name="Wang J."/>
        </authorList>
    </citation>
    <scope>NUCLEOTIDE SEQUENCE</scope>
</reference>
<dbReference type="OMA" id="AMDEADH"/>
<gene>
    <name evidence="3" type="ORF">TRIUR3_08615</name>
</gene>
<organism evidence="3">
    <name type="scientific">Triticum urartu</name>
    <name type="common">Red wild einkorn</name>
    <name type="synonym">Crithodium urartu</name>
    <dbReference type="NCBI Taxonomy" id="4572"/>
    <lineage>
        <taxon>Eukaryota</taxon>
        <taxon>Viridiplantae</taxon>
        <taxon>Streptophyta</taxon>
        <taxon>Embryophyta</taxon>
        <taxon>Tracheophyta</taxon>
        <taxon>Spermatophyta</taxon>
        <taxon>Magnoliopsida</taxon>
        <taxon>Liliopsida</taxon>
        <taxon>Poales</taxon>
        <taxon>Poaceae</taxon>
        <taxon>BOP clade</taxon>
        <taxon>Pooideae</taxon>
        <taxon>Triticodae</taxon>
        <taxon>Triticeae</taxon>
        <taxon>Triticinae</taxon>
        <taxon>Triticum</taxon>
    </lineage>
</organism>
<protein>
    <recommendedName>
        <fullName evidence="2">Disease resistance R13L4/SHOC-2-like LRR domain-containing protein</fullName>
    </recommendedName>
</protein>
<sequence>MESMNGFLLHVAEADEEDYQVGAWMKQVAEFAYASQNSVDRYMQSLGAGRREPGFLGHCAGCPSCPRYYESDLSKLLIDVGEDHGGQPNLKAWIGLREESTEAAAFLEKVLAALDIPLDQFDAEAAQLQPNKEEELIGLPQLNKEEEVIGQPQPKEKEELIGQPQPKEKEKLIAQLQPNEEEELITQLQPKEKEELIAHLQSNEEEFMAKLQPKGMKMLIAQLQQHLKGKRSLWNNIKSAFPHENCSPGSAIVITTRSIDVAQSFSPTGNLDLNTGSHWYLGRAIRLMNINSLGALPCLSTNDYPCQSGFNIKLCTVPNDILEIVTQIAREDHFVKNNHHPDLIHRLSVHYEGQPHQAEKEVNVTRSQACWNICGHQATVEQSNATQEFLESLPSSSHSGILKVLDLENCDELKDHHLKNICNYVFHLKYLSLRYTDITELPKQLDKLQSLETLDIRDTNVKAFAKNSVFLPKLKHLLAGYWTSEEIDVNGNNVQSKEMLSTVAMPKHIGNMTELQVISHIAASGDGSELKYVGYLLQLVKLGVFFSGSKTSVLRHLYYATGNLGFLRSLSIQVAETEEENENVNKKDASPIYPKYHHKLKISGLKNGLPSWVEKLKVLAKMTLHRTSITDDDFEIIGLLTCLSGLRLRQESCNESTLTFKKDAFQSLEFLDVEYSAITCINFDNEACPKLKKLVWYSTREQSLSGIERLPALQELKLTGRFDEQSVMEAVNASKNIILFNH</sequence>
<dbReference type="eggNOG" id="KOG4658">
    <property type="taxonomic scope" value="Eukaryota"/>
</dbReference>
<dbReference type="SUPFAM" id="SSF52058">
    <property type="entry name" value="L domain-like"/>
    <property type="match status" value="1"/>
</dbReference>
<dbReference type="InterPro" id="IPR055414">
    <property type="entry name" value="LRR_R13L4/SHOC2-like"/>
</dbReference>
<name>M7ZTC3_TRIUA</name>
<dbReference type="PANTHER" id="PTHR47186:SF56">
    <property type="entry name" value="GENOME ASSEMBLY, CHROMOSOME: II"/>
    <property type="match status" value="1"/>
</dbReference>
<dbReference type="EMBL" id="KD076599">
    <property type="protein sequence ID" value="EMS62881.1"/>
    <property type="molecule type" value="Genomic_DNA"/>
</dbReference>
<dbReference type="InterPro" id="IPR032675">
    <property type="entry name" value="LRR_dom_sf"/>
</dbReference>
<dbReference type="STRING" id="4572.M7ZTC3"/>
<dbReference type="Gene3D" id="3.80.10.10">
    <property type="entry name" value="Ribonuclease Inhibitor"/>
    <property type="match status" value="1"/>
</dbReference>
<dbReference type="PANTHER" id="PTHR47186">
    <property type="entry name" value="LEUCINE-RICH REPEAT-CONTAINING PROTEIN 57"/>
    <property type="match status" value="1"/>
</dbReference>
<evidence type="ECO:0000256" key="1">
    <source>
        <dbReference type="ARBA" id="ARBA00022737"/>
    </source>
</evidence>
<dbReference type="AlphaFoldDB" id="M7ZTC3"/>
<keyword evidence="1" id="KW-0677">Repeat</keyword>
<dbReference type="Gene3D" id="1.20.5.4130">
    <property type="match status" value="1"/>
</dbReference>
<evidence type="ECO:0000313" key="3">
    <source>
        <dbReference type="EMBL" id="EMS62881.1"/>
    </source>
</evidence>
<evidence type="ECO:0000259" key="2">
    <source>
        <dbReference type="Pfam" id="PF23598"/>
    </source>
</evidence>
<dbReference type="Pfam" id="PF23598">
    <property type="entry name" value="LRR_14"/>
    <property type="match status" value="1"/>
</dbReference>
<proteinExistence type="predicted"/>